<dbReference type="OrthoDB" id="333939at2157"/>
<organism evidence="2 3">
    <name type="scientific">Halorubrum xinjiangense</name>
    <dbReference type="NCBI Taxonomy" id="261291"/>
    <lineage>
        <taxon>Archaea</taxon>
        <taxon>Methanobacteriati</taxon>
        <taxon>Methanobacteriota</taxon>
        <taxon>Stenosarchaea group</taxon>
        <taxon>Halobacteria</taxon>
        <taxon>Halobacteriales</taxon>
        <taxon>Haloferacaceae</taxon>
        <taxon>Halorubrum</taxon>
    </lineage>
</organism>
<feature type="coiled-coil region" evidence="1">
    <location>
        <begin position="191"/>
        <end position="221"/>
    </location>
</feature>
<keyword evidence="1" id="KW-0175">Coiled coil</keyword>
<keyword evidence="3" id="KW-1185">Reference proteome</keyword>
<evidence type="ECO:0000313" key="2">
    <source>
        <dbReference type="EMBL" id="SDE96680.1"/>
    </source>
</evidence>
<gene>
    <name evidence="2" type="ORF">SAMN04488067_101261</name>
</gene>
<evidence type="ECO:0000256" key="1">
    <source>
        <dbReference type="SAM" id="Coils"/>
    </source>
</evidence>
<accession>A0A1G7H8B4</accession>
<protein>
    <submittedName>
        <fullName evidence="2">Uncharacterized protein</fullName>
    </submittedName>
</protein>
<dbReference type="EMBL" id="FNBO01000001">
    <property type="protein sequence ID" value="SDE96680.1"/>
    <property type="molecule type" value="Genomic_DNA"/>
</dbReference>
<dbReference type="RefSeq" id="WP_149797266.1">
    <property type="nucleotide sequence ID" value="NZ_FNBO01000001.1"/>
</dbReference>
<evidence type="ECO:0000313" key="3">
    <source>
        <dbReference type="Proteomes" id="UP000324020"/>
    </source>
</evidence>
<sequence length="230" mass="26935">MAGGTVEFHFNSPVHEERFVRTYLTDAWDRFETSEYWTAGWFWAYRQFARYDTGPDGGLVRLVFEGAPDELVESESDRWDEFSGLTSWHLQRYEAEGYDSLLDQQTDAKGEIGGEWEYRLKQLITQFSLAYYREFEEPLPIVGDGHDENPKQIGFWAAIHDILVQCGYDWYDETAMCQKALKNRLKSIAAYRGAEAARDEYQRLLAEWQAHEEELERWLEETPTGQATEP</sequence>
<name>A0A1G7H8B4_9EURY</name>
<dbReference type="AlphaFoldDB" id="A0A1G7H8B4"/>
<reference evidence="2 3" key="1">
    <citation type="submission" date="2016-10" db="EMBL/GenBank/DDBJ databases">
        <authorList>
            <person name="Varghese N."/>
            <person name="Submissions S."/>
        </authorList>
    </citation>
    <scope>NUCLEOTIDE SEQUENCE [LARGE SCALE GENOMIC DNA]</scope>
    <source>
        <strain evidence="2 3">CGMCC 1.3527</strain>
    </source>
</reference>
<proteinExistence type="predicted"/>
<dbReference type="Proteomes" id="UP000324020">
    <property type="component" value="Unassembled WGS sequence"/>
</dbReference>